<dbReference type="InterPro" id="IPR036398">
    <property type="entry name" value="CA_dom_sf"/>
</dbReference>
<dbReference type="Gene3D" id="3.10.200.10">
    <property type="entry name" value="Alpha carbonic anhydrase"/>
    <property type="match status" value="1"/>
</dbReference>
<sequence length="292" mass="32528">MHPARHHLRLAVAALLAGALLLCAAVPAARAQEETEHEEEFSYVVGDENGPEHWGEIKKEWAACGAGRMQSPIDLSHEHVSLSRSLGYLDHSYRSAQASIVNRGHDIMVRFDGDAGSLVMNGTAYQLTQLHWHSPAEHTVDGRRYDLELHLVHESAEKKIAVIAILYEIGGGGHDALLHQLEPFIRCVANQRGREERVGLVNPMTARGRASVYYRYMGSLTTPPCTEGVTWTIIKRVRTVSKYQLQLLRDAVHDVSGAKLLTGNNGMNARPLQELNNRDVSVFRPSPHDKHY</sequence>
<accession>A0AAQ3UQ52</accession>
<keyword evidence="1" id="KW-0732">Signal</keyword>
<dbReference type="SUPFAM" id="SSF51069">
    <property type="entry name" value="Carbonic anhydrase"/>
    <property type="match status" value="1"/>
</dbReference>
<dbReference type="InterPro" id="IPR041891">
    <property type="entry name" value="Alpha_CA_prokaryot-like"/>
</dbReference>
<feature type="domain" description="Alpha-carbonic anhydrase" evidence="2">
    <location>
        <begin position="39"/>
        <end position="284"/>
    </location>
</feature>
<dbReference type="GO" id="GO:0006730">
    <property type="term" value="P:one-carbon metabolic process"/>
    <property type="evidence" value="ECO:0007669"/>
    <property type="project" value="TreeGrafter"/>
</dbReference>
<dbReference type="AlphaFoldDB" id="A0AAQ3UQ52"/>
<name>A0AAQ3UQ52_PASNO</name>
<dbReference type="GO" id="GO:0008270">
    <property type="term" value="F:zinc ion binding"/>
    <property type="evidence" value="ECO:0007669"/>
    <property type="project" value="InterPro"/>
</dbReference>
<dbReference type="PROSITE" id="PS51144">
    <property type="entry name" value="ALPHA_CA_2"/>
    <property type="match status" value="1"/>
</dbReference>
<reference evidence="3 4" key="1">
    <citation type="submission" date="2024-02" db="EMBL/GenBank/DDBJ databases">
        <title>High-quality chromosome-scale genome assembly of Pensacola bahiagrass (Paspalum notatum Flugge var. saurae).</title>
        <authorList>
            <person name="Vega J.M."/>
            <person name="Podio M."/>
            <person name="Orjuela J."/>
            <person name="Siena L.A."/>
            <person name="Pessino S.C."/>
            <person name="Combes M.C."/>
            <person name="Mariac C."/>
            <person name="Albertini E."/>
            <person name="Pupilli F."/>
            <person name="Ortiz J.P.A."/>
            <person name="Leblanc O."/>
        </authorList>
    </citation>
    <scope>NUCLEOTIDE SEQUENCE [LARGE SCALE GENOMIC DNA]</scope>
    <source>
        <strain evidence="3">R1</strain>
        <tissue evidence="3">Leaf</tissue>
    </source>
</reference>
<keyword evidence="4" id="KW-1185">Reference proteome</keyword>
<dbReference type="CDD" id="cd03124">
    <property type="entry name" value="alpha_CA_prokaryotic_like"/>
    <property type="match status" value="1"/>
</dbReference>
<protein>
    <recommendedName>
        <fullName evidence="2">Alpha-carbonic anhydrase domain-containing protein</fullName>
    </recommendedName>
</protein>
<dbReference type="EMBL" id="CP144754">
    <property type="protein sequence ID" value="WVZ96434.1"/>
    <property type="molecule type" value="Genomic_DNA"/>
</dbReference>
<dbReference type="InterPro" id="IPR023561">
    <property type="entry name" value="Carbonic_anhydrase_a-class"/>
</dbReference>
<feature type="signal peptide" evidence="1">
    <location>
        <begin position="1"/>
        <end position="31"/>
    </location>
</feature>
<dbReference type="GO" id="GO:0004089">
    <property type="term" value="F:carbonate dehydratase activity"/>
    <property type="evidence" value="ECO:0007669"/>
    <property type="project" value="InterPro"/>
</dbReference>
<dbReference type="InterPro" id="IPR001148">
    <property type="entry name" value="CA_dom"/>
</dbReference>
<dbReference type="PANTHER" id="PTHR18952:SF272">
    <property type="entry name" value="ALPHA-CARBONIC ANHYDRASE DOMAIN-CONTAINING PROTEIN"/>
    <property type="match status" value="1"/>
</dbReference>
<evidence type="ECO:0000256" key="1">
    <source>
        <dbReference type="SAM" id="SignalP"/>
    </source>
</evidence>
<evidence type="ECO:0000259" key="2">
    <source>
        <dbReference type="PROSITE" id="PS51144"/>
    </source>
</evidence>
<evidence type="ECO:0000313" key="3">
    <source>
        <dbReference type="EMBL" id="WVZ96434.1"/>
    </source>
</evidence>
<dbReference type="PANTHER" id="PTHR18952">
    <property type="entry name" value="CARBONIC ANHYDRASE"/>
    <property type="match status" value="1"/>
</dbReference>
<dbReference type="SMART" id="SM01057">
    <property type="entry name" value="Carb_anhydrase"/>
    <property type="match status" value="1"/>
</dbReference>
<feature type="chain" id="PRO_5043048829" description="Alpha-carbonic anhydrase domain-containing protein" evidence="1">
    <location>
        <begin position="32"/>
        <end position="292"/>
    </location>
</feature>
<dbReference type="Pfam" id="PF00194">
    <property type="entry name" value="Carb_anhydrase"/>
    <property type="match status" value="1"/>
</dbReference>
<proteinExistence type="predicted"/>
<organism evidence="3 4">
    <name type="scientific">Paspalum notatum var. saurae</name>
    <dbReference type="NCBI Taxonomy" id="547442"/>
    <lineage>
        <taxon>Eukaryota</taxon>
        <taxon>Viridiplantae</taxon>
        <taxon>Streptophyta</taxon>
        <taxon>Embryophyta</taxon>
        <taxon>Tracheophyta</taxon>
        <taxon>Spermatophyta</taxon>
        <taxon>Magnoliopsida</taxon>
        <taxon>Liliopsida</taxon>
        <taxon>Poales</taxon>
        <taxon>Poaceae</taxon>
        <taxon>PACMAD clade</taxon>
        <taxon>Panicoideae</taxon>
        <taxon>Andropogonodae</taxon>
        <taxon>Paspaleae</taxon>
        <taxon>Paspalinae</taxon>
        <taxon>Paspalum</taxon>
    </lineage>
</organism>
<dbReference type="Proteomes" id="UP001341281">
    <property type="component" value="Chromosome 10"/>
</dbReference>
<evidence type="ECO:0000313" key="4">
    <source>
        <dbReference type="Proteomes" id="UP001341281"/>
    </source>
</evidence>
<gene>
    <name evidence="3" type="ORF">U9M48_042072</name>
</gene>